<name>A0A1M7J0G7_9FIRM</name>
<feature type="compositionally biased region" description="Low complexity" evidence="1">
    <location>
        <begin position="77"/>
        <end position="116"/>
    </location>
</feature>
<keyword evidence="2" id="KW-1133">Transmembrane helix</keyword>
<sequence>MAKFCGKCGKPLQDGETCSCSLGSEQEQVITSEVSENEVKKEVTVEANEQPAQTMSAQPIQEEQQAGVAGYMYGQSMQGQPMQGQPVQGQPMQGQPMQGQPMQGQPVQGQPMQGQPNSQPNQFGQQASQAAAVAGKYAKNIWQILLDIWKAPADNLKSFVNEKNFVNALILIGAEAILMVLFSCIILKKVYSMIMGIVGGISYYFYDEVKIPYLRTIFSTLIGTVLGACIFAAITMLIVKQVGKANKTFKEAVCITATKSAAFLPFLVVAIITSLFSLPLTIIVMALGGILGYFYVHTSLDDGSIQDGNKHVYTSFLIYAVYIIVSLLLMYLFSKL</sequence>
<feature type="transmembrane region" description="Helical" evidence="2">
    <location>
        <begin position="165"/>
        <end position="183"/>
    </location>
</feature>
<dbReference type="EMBL" id="FRCP01000010">
    <property type="protein sequence ID" value="SHM46471.1"/>
    <property type="molecule type" value="Genomic_DNA"/>
</dbReference>
<evidence type="ECO:0000313" key="3">
    <source>
        <dbReference type="EMBL" id="SHM46471.1"/>
    </source>
</evidence>
<dbReference type="AlphaFoldDB" id="A0A1M7J0G7"/>
<keyword evidence="2" id="KW-0812">Transmembrane</keyword>
<keyword evidence="4" id="KW-1185">Reference proteome</keyword>
<proteinExistence type="predicted"/>
<feature type="compositionally biased region" description="Polar residues" evidence="1">
    <location>
        <begin position="50"/>
        <end position="61"/>
    </location>
</feature>
<accession>A0A1M7J0G7</accession>
<feature type="transmembrane region" description="Helical" evidence="2">
    <location>
        <begin position="263"/>
        <end position="296"/>
    </location>
</feature>
<reference evidence="3 4" key="1">
    <citation type="submission" date="2016-11" db="EMBL/GenBank/DDBJ databases">
        <authorList>
            <person name="Jaros S."/>
            <person name="Januszkiewicz K."/>
            <person name="Wedrychowicz H."/>
        </authorList>
    </citation>
    <scope>NUCLEOTIDE SEQUENCE [LARGE SCALE GENOMIC DNA]</scope>
    <source>
        <strain evidence="3 4">DSM 15930</strain>
    </source>
</reference>
<feature type="region of interest" description="Disordered" evidence="1">
    <location>
        <begin position="77"/>
        <end position="125"/>
    </location>
</feature>
<dbReference type="STRING" id="1120996.SAMN02746066_02064"/>
<gene>
    <name evidence="3" type="ORF">SAMN02746066_02064</name>
</gene>
<evidence type="ECO:0008006" key="5">
    <source>
        <dbReference type="Google" id="ProtNLM"/>
    </source>
</evidence>
<protein>
    <recommendedName>
        <fullName evidence="5">Yip1 domain-containing protein</fullName>
    </recommendedName>
</protein>
<dbReference type="RefSeq" id="WP_073287137.1">
    <property type="nucleotide sequence ID" value="NZ_FRCP01000010.1"/>
</dbReference>
<evidence type="ECO:0000256" key="2">
    <source>
        <dbReference type="SAM" id="Phobius"/>
    </source>
</evidence>
<feature type="region of interest" description="Disordered" evidence="1">
    <location>
        <begin position="31"/>
        <end position="61"/>
    </location>
</feature>
<feature type="transmembrane region" description="Helical" evidence="2">
    <location>
        <begin position="218"/>
        <end position="242"/>
    </location>
</feature>
<feature type="transmembrane region" description="Helical" evidence="2">
    <location>
        <begin position="316"/>
        <end position="333"/>
    </location>
</feature>
<keyword evidence="2" id="KW-0472">Membrane</keyword>
<evidence type="ECO:0000256" key="1">
    <source>
        <dbReference type="SAM" id="MobiDB-lite"/>
    </source>
</evidence>
<organism evidence="3 4">
    <name type="scientific">Anaerosporobacter mobilis DSM 15930</name>
    <dbReference type="NCBI Taxonomy" id="1120996"/>
    <lineage>
        <taxon>Bacteria</taxon>
        <taxon>Bacillati</taxon>
        <taxon>Bacillota</taxon>
        <taxon>Clostridia</taxon>
        <taxon>Lachnospirales</taxon>
        <taxon>Lachnospiraceae</taxon>
        <taxon>Anaerosporobacter</taxon>
    </lineage>
</organism>
<evidence type="ECO:0000313" key="4">
    <source>
        <dbReference type="Proteomes" id="UP000184038"/>
    </source>
</evidence>
<dbReference type="Proteomes" id="UP000184038">
    <property type="component" value="Unassembled WGS sequence"/>
</dbReference>